<sequence length="413" mass="43494">MTRVVITGYGIVSPIGNDADSFLDSLKTGKNGIGPITKFDASQTGIHVAGEVKDFPLEKYFVKKDLKRMDLFSIYGIHAALDAIEMAKLDLSNIDQDRFGVMVGSGIGGLPTIQEQVTRMNEKGPKRVSPLFVPMSITNMVAGNIALRVGAKGICTTTVTACASGTHSIGEAFRNIKHGYADVMLAGGSESTICEIGIAGFASLTALSTSEDPNHASIPFDVNRDGFVMAEGAGVLLLESLEHALARKATILGEVVGYGANCDAYHMTAPNPDGSGAGKAMKLAMQEANVTPDKIGYINAHGTSTPANDKSEAVAIHYGLGENYLDTYVSSTKSMTGHLLGAAGGVEAVATLLALQHQFIPPTINVSQQDPEITLNVVKNQAVDATFDYAMSNSLGFGGHNAVILLKRWEDEA</sequence>
<evidence type="ECO:0000256" key="10">
    <source>
        <dbReference type="ARBA" id="ARBA00023315"/>
    </source>
</evidence>
<evidence type="ECO:0000256" key="7">
    <source>
        <dbReference type="ARBA" id="ARBA00022832"/>
    </source>
</evidence>
<dbReference type="PROSITE" id="PS00606">
    <property type="entry name" value="KS3_1"/>
    <property type="match status" value="1"/>
</dbReference>
<dbReference type="SMART" id="SM00825">
    <property type="entry name" value="PKS_KS"/>
    <property type="match status" value="1"/>
</dbReference>
<accession>A0A1Y4R1W0</accession>
<dbReference type="PIRSF" id="PIRSF000447">
    <property type="entry name" value="KAS_II"/>
    <property type="match status" value="1"/>
</dbReference>
<dbReference type="PANTHER" id="PTHR11712">
    <property type="entry name" value="POLYKETIDE SYNTHASE-RELATED"/>
    <property type="match status" value="1"/>
</dbReference>
<dbReference type="InterPro" id="IPR018201">
    <property type="entry name" value="Ketoacyl_synth_AS"/>
</dbReference>
<evidence type="ECO:0000256" key="6">
    <source>
        <dbReference type="ARBA" id="ARBA00022679"/>
    </source>
</evidence>
<dbReference type="GO" id="GO:0030497">
    <property type="term" value="P:fatty acid elongation"/>
    <property type="evidence" value="ECO:0007669"/>
    <property type="project" value="UniProtKB-ARBA"/>
</dbReference>
<dbReference type="FunFam" id="3.40.47.10:FF:000029">
    <property type="entry name" value="3-oxoacyl-[acyl-carrier-protein] synthase 1"/>
    <property type="match status" value="1"/>
</dbReference>
<keyword evidence="9 14" id="KW-0275">Fatty acid biosynthesis</keyword>
<keyword evidence="8" id="KW-0443">Lipid metabolism</keyword>
<dbReference type="Proteomes" id="UP000196074">
    <property type="component" value="Unassembled WGS sequence"/>
</dbReference>
<evidence type="ECO:0000313" key="18">
    <source>
        <dbReference type="EMBL" id="OUQ10493.1"/>
    </source>
</evidence>
<evidence type="ECO:0000256" key="8">
    <source>
        <dbReference type="ARBA" id="ARBA00023098"/>
    </source>
</evidence>
<feature type="domain" description="Ketosynthase family 3 (KS3)" evidence="17">
    <location>
        <begin position="1"/>
        <end position="408"/>
    </location>
</feature>
<dbReference type="Pfam" id="PF00109">
    <property type="entry name" value="ketoacyl-synt"/>
    <property type="match status" value="1"/>
</dbReference>
<keyword evidence="7" id="KW-0276">Fatty acid metabolism</keyword>
<comment type="function">
    <text evidence="11 14">Involved in the type II fatty acid elongation cycle. Catalyzes the elongation of a wide range of acyl-ACP by the addition of two carbons from malonyl-ACP to an acyl acceptor. Can efficiently catalyze the conversion of palmitoleoyl-ACP (cis-hexadec-9-enoyl-ACP) to cis-vaccenoyl-ACP (cis-octadec-11-enoyl-ACP), an essential step in the thermal regulation of fatty acid composition.</text>
</comment>
<protein>
    <recommendedName>
        <fullName evidence="4 14">3-oxoacyl-[acyl-carrier-protein] synthase 2</fullName>
        <ecNumber evidence="3 14">2.3.1.179</ecNumber>
    </recommendedName>
</protein>
<comment type="catalytic activity">
    <reaction evidence="13 14">
        <text>a fatty acyl-[ACP] + malonyl-[ACP] + H(+) = a 3-oxoacyl-[ACP] + holo-[ACP] + CO2</text>
        <dbReference type="Rhea" id="RHEA:22836"/>
        <dbReference type="Rhea" id="RHEA-COMP:9623"/>
        <dbReference type="Rhea" id="RHEA-COMP:9685"/>
        <dbReference type="Rhea" id="RHEA-COMP:9916"/>
        <dbReference type="Rhea" id="RHEA-COMP:14125"/>
        <dbReference type="ChEBI" id="CHEBI:15378"/>
        <dbReference type="ChEBI" id="CHEBI:16526"/>
        <dbReference type="ChEBI" id="CHEBI:64479"/>
        <dbReference type="ChEBI" id="CHEBI:78449"/>
        <dbReference type="ChEBI" id="CHEBI:78776"/>
        <dbReference type="ChEBI" id="CHEBI:138651"/>
    </reaction>
</comment>
<evidence type="ECO:0000259" key="17">
    <source>
        <dbReference type="PROSITE" id="PS52004"/>
    </source>
</evidence>
<evidence type="ECO:0000256" key="13">
    <source>
        <dbReference type="ARBA" id="ARBA00047659"/>
    </source>
</evidence>
<evidence type="ECO:0000256" key="3">
    <source>
        <dbReference type="ARBA" id="ARBA00012356"/>
    </source>
</evidence>
<evidence type="ECO:0000256" key="9">
    <source>
        <dbReference type="ARBA" id="ARBA00023160"/>
    </source>
</evidence>
<dbReference type="PROSITE" id="PS52004">
    <property type="entry name" value="KS3_2"/>
    <property type="match status" value="1"/>
</dbReference>
<organism evidence="18 19">
    <name type="scientific">Enterococcus cecorum</name>
    <dbReference type="NCBI Taxonomy" id="44008"/>
    <lineage>
        <taxon>Bacteria</taxon>
        <taxon>Bacillati</taxon>
        <taxon>Bacillota</taxon>
        <taxon>Bacilli</taxon>
        <taxon>Lactobacillales</taxon>
        <taxon>Enterococcaceae</taxon>
        <taxon>Enterococcus</taxon>
    </lineage>
</organism>
<comment type="pathway">
    <text evidence="1 14">Lipid metabolism; fatty acid biosynthesis.</text>
</comment>
<dbReference type="InterPro" id="IPR020841">
    <property type="entry name" value="PKS_Beta-ketoAc_synthase_dom"/>
</dbReference>
<proteinExistence type="inferred from homology"/>
<evidence type="ECO:0000256" key="2">
    <source>
        <dbReference type="ARBA" id="ARBA00008467"/>
    </source>
</evidence>
<evidence type="ECO:0000256" key="11">
    <source>
        <dbReference type="ARBA" id="ARBA00024006"/>
    </source>
</evidence>
<comment type="caution">
    <text evidence="18">The sequence shown here is derived from an EMBL/GenBank/DDBJ whole genome shotgun (WGS) entry which is preliminary data.</text>
</comment>
<dbReference type="InterPro" id="IPR014031">
    <property type="entry name" value="Ketoacyl_synth_C"/>
</dbReference>
<gene>
    <name evidence="18" type="ORF">B5E88_05895</name>
</gene>
<dbReference type="EMBL" id="NFLC01000009">
    <property type="protein sequence ID" value="OUQ10493.1"/>
    <property type="molecule type" value="Genomic_DNA"/>
</dbReference>
<comment type="similarity">
    <text evidence="2 14 16">Belongs to the thiolase-like superfamily. Beta-ketoacyl-ACP synthases family.</text>
</comment>
<dbReference type="CDD" id="cd00834">
    <property type="entry name" value="KAS_I_II"/>
    <property type="match status" value="1"/>
</dbReference>
<dbReference type="Gene3D" id="3.40.47.10">
    <property type="match status" value="2"/>
</dbReference>
<comment type="catalytic activity">
    <reaction evidence="12 14">
        <text>(9Z)-hexadecenoyl-[ACP] + malonyl-[ACP] + H(+) = 3-oxo-(11Z)-octadecenoyl-[ACP] + holo-[ACP] + CO2</text>
        <dbReference type="Rhea" id="RHEA:55040"/>
        <dbReference type="Rhea" id="RHEA-COMP:9623"/>
        <dbReference type="Rhea" id="RHEA-COMP:9685"/>
        <dbReference type="Rhea" id="RHEA-COMP:10800"/>
        <dbReference type="Rhea" id="RHEA-COMP:14074"/>
        <dbReference type="ChEBI" id="CHEBI:15378"/>
        <dbReference type="ChEBI" id="CHEBI:16526"/>
        <dbReference type="ChEBI" id="CHEBI:64479"/>
        <dbReference type="ChEBI" id="CHEBI:78449"/>
        <dbReference type="ChEBI" id="CHEBI:83989"/>
        <dbReference type="ChEBI" id="CHEBI:138538"/>
        <dbReference type="EC" id="2.3.1.179"/>
    </reaction>
</comment>
<dbReference type="Pfam" id="PF02801">
    <property type="entry name" value="Ketoacyl-synt_C"/>
    <property type="match status" value="1"/>
</dbReference>
<dbReference type="PANTHER" id="PTHR11712:SF336">
    <property type="entry name" value="3-OXOACYL-[ACYL-CARRIER-PROTEIN] SYNTHASE, MITOCHONDRIAL"/>
    <property type="match status" value="1"/>
</dbReference>
<evidence type="ECO:0000256" key="14">
    <source>
        <dbReference type="PIRNR" id="PIRNR000447"/>
    </source>
</evidence>
<dbReference type="FunFam" id="3.40.47.10:FF:000018">
    <property type="entry name" value="3-oxoacyl-[acyl-carrier-protein] synthase 2"/>
    <property type="match status" value="1"/>
</dbReference>
<evidence type="ECO:0000256" key="4">
    <source>
        <dbReference type="ARBA" id="ARBA00014657"/>
    </source>
</evidence>
<keyword evidence="5 14" id="KW-0444">Lipid biosynthesis</keyword>
<evidence type="ECO:0000313" key="19">
    <source>
        <dbReference type="Proteomes" id="UP000196074"/>
    </source>
</evidence>
<evidence type="ECO:0000256" key="12">
    <source>
        <dbReference type="ARBA" id="ARBA00047318"/>
    </source>
</evidence>
<dbReference type="InterPro" id="IPR014030">
    <property type="entry name" value="Ketoacyl_synth_N"/>
</dbReference>
<evidence type="ECO:0000256" key="1">
    <source>
        <dbReference type="ARBA" id="ARBA00005194"/>
    </source>
</evidence>
<dbReference type="UniPathway" id="UPA00094"/>
<dbReference type="NCBIfam" id="TIGR03150">
    <property type="entry name" value="fabF"/>
    <property type="match status" value="1"/>
</dbReference>
<dbReference type="InterPro" id="IPR017568">
    <property type="entry name" value="3-oxoacyl-ACP_synth-2"/>
</dbReference>
<evidence type="ECO:0000256" key="16">
    <source>
        <dbReference type="RuleBase" id="RU003694"/>
    </source>
</evidence>
<keyword evidence="6 14" id="KW-0808">Transferase</keyword>
<dbReference type="SUPFAM" id="SSF53901">
    <property type="entry name" value="Thiolase-like"/>
    <property type="match status" value="2"/>
</dbReference>
<dbReference type="InterPro" id="IPR000794">
    <property type="entry name" value="Beta-ketoacyl_synthase"/>
</dbReference>
<dbReference type="AlphaFoldDB" id="A0A1Y4R1W0"/>
<name>A0A1Y4R1W0_9ENTE</name>
<dbReference type="NCBIfam" id="NF005589">
    <property type="entry name" value="PRK07314.1"/>
    <property type="match status" value="1"/>
</dbReference>
<dbReference type="EC" id="2.3.1.179" evidence="3 14"/>
<feature type="active site" description="For beta-ketoacyl synthase activity" evidence="15">
    <location>
        <position position="162"/>
    </location>
</feature>
<dbReference type="GO" id="GO:0005829">
    <property type="term" value="C:cytosol"/>
    <property type="evidence" value="ECO:0007669"/>
    <property type="project" value="TreeGrafter"/>
</dbReference>
<reference evidence="19" key="1">
    <citation type="submission" date="2017-04" db="EMBL/GenBank/DDBJ databases">
        <title>Function of individual gut microbiota members based on whole genome sequencing of pure cultures obtained from chicken caecum.</title>
        <authorList>
            <person name="Medvecky M."/>
            <person name="Cejkova D."/>
            <person name="Polansky O."/>
            <person name="Karasova D."/>
            <person name="Kubasova T."/>
            <person name="Cizek A."/>
            <person name="Rychlik I."/>
        </authorList>
    </citation>
    <scope>NUCLEOTIDE SEQUENCE [LARGE SCALE GENOMIC DNA]</scope>
    <source>
        <strain evidence="19">An144</strain>
    </source>
</reference>
<evidence type="ECO:0000256" key="5">
    <source>
        <dbReference type="ARBA" id="ARBA00022516"/>
    </source>
</evidence>
<dbReference type="GO" id="GO:0004315">
    <property type="term" value="F:3-oxoacyl-[acyl-carrier-protein] synthase activity"/>
    <property type="evidence" value="ECO:0007669"/>
    <property type="project" value="UniProtKB-UniRule"/>
</dbReference>
<dbReference type="RefSeq" id="WP_047242498.1">
    <property type="nucleotide sequence ID" value="NZ_JAKYKN010000009.1"/>
</dbReference>
<evidence type="ECO:0000256" key="15">
    <source>
        <dbReference type="PIRSR" id="PIRSR000447-1"/>
    </source>
</evidence>
<dbReference type="InterPro" id="IPR016039">
    <property type="entry name" value="Thiolase-like"/>
</dbReference>
<keyword evidence="10 14" id="KW-0012">Acyltransferase</keyword>